<dbReference type="EMBL" id="JBEPMJ010000008">
    <property type="protein sequence ID" value="MET3750211.1"/>
    <property type="molecule type" value="Genomic_DNA"/>
</dbReference>
<dbReference type="RefSeq" id="WP_138270555.1">
    <property type="nucleotide sequence ID" value="NZ_BAABXN010000001.1"/>
</dbReference>
<name>A0ABV2M196_9FIRM</name>
<dbReference type="InterPro" id="IPR011053">
    <property type="entry name" value="Single_hybrid_motif"/>
</dbReference>
<dbReference type="SUPFAM" id="SSF51230">
    <property type="entry name" value="Single hybrid motif"/>
    <property type="match status" value="1"/>
</dbReference>
<reference evidence="1 2" key="1">
    <citation type="submission" date="2024-06" db="EMBL/GenBank/DDBJ databases">
        <title>Genomic Encyclopedia of Type Strains, Phase IV (KMG-IV): sequencing the most valuable type-strain genomes for metagenomic binning, comparative biology and taxonomic classification.</title>
        <authorList>
            <person name="Goeker M."/>
        </authorList>
    </citation>
    <scope>NUCLEOTIDE SEQUENCE [LARGE SCALE GENOMIC DNA]</scope>
    <source>
        <strain evidence="1 2">DSM 29492</strain>
    </source>
</reference>
<organism evidence="1 2">
    <name type="scientific">Blautia caecimuris</name>
    <dbReference type="NCBI Taxonomy" id="1796615"/>
    <lineage>
        <taxon>Bacteria</taxon>
        <taxon>Bacillati</taxon>
        <taxon>Bacillota</taxon>
        <taxon>Clostridia</taxon>
        <taxon>Lachnospirales</taxon>
        <taxon>Lachnospiraceae</taxon>
        <taxon>Blautia</taxon>
    </lineage>
</organism>
<gene>
    <name evidence="1" type="ORF">ABID24_001455</name>
</gene>
<protein>
    <submittedName>
        <fullName evidence="1">Xanthine dehydrogenase accessory factor</fullName>
    </submittedName>
</protein>
<dbReference type="InterPro" id="IPR017695">
    <property type="entry name" value="Se-dep_Mo_hydrolase_YqeB"/>
</dbReference>
<evidence type="ECO:0000313" key="1">
    <source>
        <dbReference type="EMBL" id="MET3750211.1"/>
    </source>
</evidence>
<comment type="caution">
    <text evidence="1">The sequence shown here is derived from an EMBL/GenBank/DDBJ whole genome shotgun (WGS) entry which is preliminary data.</text>
</comment>
<accession>A0ABV2M196</accession>
<proteinExistence type="predicted"/>
<sequence>MTQNNILVVRGGGDLASGVIHRLYRCGYRVLILESARPSAIRREVSFCEAVYDGEAFVEGVLSHRIQDVGECAGIWEMGEIPLLVDETGEAIKKLHPAAVIDAILAKKNLGTNRAMAPLTIALGPGFLAGRDVDYVVETQRGHDLGRIVEEGWAAPNTGIPGMIGGYGKERVIHSPAAGTIHSRAKISDLVEKDQVIAVISTEKNREIPVFATISGVLRGMIREEYQVSEGMKIADIDPRKEQKKNCNTISDKARCIAGTVVEILLSEGIVP</sequence>
<dbReference type="NCBIfam" id="TIGR03309">
    <property type="entry name" value="matur_yqeB"/>
    <property type="match status" value="1"/>
</dbReference>
<evidence type="ECO:0000313" key="2">
    <source>
        <dbReference type="Proteomes" id="UP001549106"/>
    </source>
</evidence>
<dbReference type="Proteomes" id="UP001549106">
    <property type="component" value="Unassembled WGS sequence"/>
</dbReference>
<keyword evidence="2" id="KW-1185">Reference proteome</keyword>